<name>A0A2D2AU95_9CAUL</name>
<dbReference type="InterPro" id="IPR032710">
    <property type="entry name" value="NTF2-like_dom_sf"/>
</dbReference>
<dbReference type="InterPro" id="IPR036388">
    <property type="entry name" value="WH-like_DNA-bd_sf"/>
</dbReference>
<dbReference type="PANTHER" id="PTHR30173">
    <property type="entry name" value="SIGMA 19 FACTOR"/>
    <property type="match status" value="1"/>
</dbReference>
<dbReference type="SUPFAM" id="SSF88946">
    <property type="entry name" value="Sigma2 domain of RNA polymerase sigma factors"/>
    <property type="match status" value="1"/>
</dbReference>
<dbReference type="PANTHER" id="PTHR30173:SF36">
    <property type="entry name" value="ECF RNA POLYMERASE SIGMA FACTOR SIGJ"/>
    <property type="match status" value="1"/>
</dbReference>
<dbReference type="InterPro" id="IPR013325">
    <property type="entry name" value="RNA_pol_sigma_r2"/>
</dbReference>
<evidence type="ECO:0000259" key="3">
    <source>
        <dbReference type="Pfam" id="PF08281"/>
    </source>
</evidence>
<sequence>MNTRSIDLFERERARLQRLAYRMLGSVSEAEDVVQDAWLRWDRAGEAAENPQAWLMQTVTRLCLDRLKSARARRETYVGPWLPEPLIEEMPEDPVERAEDVSVAFLLALERLSPLERAVFLLHDVFDQDYADIARQLGRGEPAVRQLAARARGHVKDGRPRFTVSQEKTMQLAAAFMAAAVGNDTAQLSSLLAEDAVLISDGGGKRPAALRPMVGRDDVMGLISGIINTHGAFARPLAMRPALINGVPGVVMELEDGVQTMAFEAGDDGRLAAIYIMRNPDKLGHVRT</sequence>
<organism evidence="4 5">
    <name type="scientific">Caulobacter mirabilis</name>
    <dbReference type="NCBI Taxonomy" id="69666"/>
    <lineage>
        <taxon>Bacteria</taxon>
        <taxon>Pseudomonadati</taxon>
        <taxon>Pseudomonadota</taxon>
        <taxon>Alphaproteobacteria</taxon>
        <taxon>Caulobacterales</taxon>
        <taxon>Caulobacteraceae</taxon>
        <taxon>Caulobacter</taxon>
    </lineage>
</organism>
<dbReference type="Gene3D" id="1.10.1740.10">
    <property type="match status" value="1"/>
</dbReference>
<dbReference type="Pfam" id="PF04542">
    <property type="entry name" value="Sigma70_r2"/>
    <property type="match status" value="1"/>
</dbReference>
<dbReference type="InterPro" id="IPR013324">
    <property type="entry name" value="RNA_pol_sigma_r3/r4-like"/>
</dbReference>
<dbReference type="InterPro" id="IPR014284">
    <property type="entry name" value="RNA_pol_sigma-70_dom"/>
</dbReference>
<dbReference type="InterPro" id="IPR007627">
    <property type="entry name" value="RNA_pol_sigma70_r2"/>
</dbReference>
<feature type="domain" description="RNA polymerase sigma factor 70 region 4 type 2" evidence="3">
    <location>
        <begin position="104"/>
        <end position="154"/>
    </location>
</feature>
<dbReference type="SUPFAM" id="SSF54427">
    <property type="entry name" value="NTF2-like"/>
    <property type="match status" value="1"/>
</dbReference>
<dbReference type="KEGG" id="cmb:CSW64_03715"/>
<dbReference type="Proteomes" id="UP000228945">
    <property type="component" value="Chromosome"/>
</dbReference>
<evidence type="ECO:0000313" key="5">
    <source>
        <dbReference type="Proteomes" id="UP000228945"/>
    </source>
</evidence>
<accession>A0A2D2AU95</accession>
<dbReference type="NCBIfam" id="TIGR02957">
    <property type="entry name" value="SigX4"/>
    <property type="match status" value="1"/>
</dbReference>
<dbReference type="RefSeq" id="WP_099620837.1">
    <property type="nucleotide sequence ID" value="NZ_CP024201.1"/>
</dbReference>
<dbReference type="OrthoDB" id="9794372at2"/>
<dbReference type="InterPro" id="IPR052704">
    <property type="entry name" value="ECF_Sigma-70_Domain"/>
</dbReference>
<feature type="domain" description="RNA polymerase sigma-70 region 2" evidence="2">
    <location>
        <begin position="8"/>
        <end position="71"/>
    </location>
</feature>
<keyword evidence="5" id="KW-1185">Reference proteome</keyword>
<dbReference type="NCBIfam" id="NF007214">
    <property type="entry name" value="PRK09636.1"/>
    <property type="match status" value="1"/>
</dbReference>
<dbReference type="GO" id="GO:0016987">
    <property type="term" value="F:sigma factor activity"/>
    <property type="evidence" value="ECO:0007669"/>
    <property type="project" value="InterPro"/>
</dbReference>
<dbReference type="GO" id="GO:0003677">
    <property type="term" value="F:DNA binding"/>
    <property type="evidence" value="ECO:0007669"/>
    <property type="project" value="InterPro"/>
</dbReference>
<dbReference type="InterPro" id="IPR014303">
    <property type="entry name" value="RNA_pol_sigma-70_ECF"/>
</dbReference>
<dbReference type="InterPro" id="IPR013249">
    <property type="entry name" value="RNA_pol_sigma70_r4_t2"/>
</dbReference>
<evidence type="ECO:0000259" key="2">
    <source>
        <dbReference type="Pfam" id="PF04542"/>
    </source>
</evidence>
<evidence type="ECO:0000256" key="1">
    <source>
        <dbReference type="ARBA" id="ARBA00011344"/>
    </source>
</evidence>
<dbReference type="AlphaFoldDB" id="A0A2D2AU95"/>
<evidence type="ECO:0000313" key="4">
    <source>
        <dbReference type="EMBL" id="ATQ41580.1"/>
    </source>
</evidence>
<proteinExistence type="predicted"/>
<dbReference type="Gene3D" id="1.10.10.10">
    <property type="entry name" value="Winged helix-like DNA-binding domain superfamily/Winged helix DNA-binding domain"/>
    <property type="match status" value="1"/>
</dbReference>
<gene>
    <name evidence="4" type="ORF">CSW64_03715</name>
</gene>
<protein>
    <submittedName>
        <fullName evidence="4">RNA polymerase sigma factor SigJ</fullName>
    </submittedName>
</protein>
<dbReference type="GO" id="GO:0006352">
    <property type="term" value="P:DNA-templated transcription initiation"/>
    <property type="evidence" value="ECO:0007669"/>
    <property type="project" value="InterPro"/>
</dbReference>
<dbReference type="EMBL" id="CP024201">
    <property type="protein sequence ID" value="ATQ41580.1"/>
    <property type="molecule type" value="Genomic_DNA"/>
</dbReference>
<dbReference type="NCBIfam" id="TIGR02937">
    <property type="entry name" value="sigma70-ECF"/>
    <property type="match status" value="1"/>
</dbReference>
<dbReference type="SUPFAM" id="SSF88659">
    <property type="entry name" value="Sigma3 and sigma4 domains of RNA polymerase sigma factors"/>
    <property type="match status" value="1"/>
</dbReference>
<reference evidence="4 5" key="1">
    <citation type="submission" date="2017-10" db="EMBL/GenBank/DDBJ databases">
        <title>Genome sequence of Caulobacter mirabilis FWC38.</title>
        <authorList>
            <person name="Fiebig A."/>
            <person name="Crosson S."/>
        </authorList>
    </citation>
    <scope>NUCLEOTIDE SEQUENCE [LARGE SCALE GENOMIC DNA]</scope>
    <source>
        <strain evidence="4 5">FWC 38</strain>
    </source>
</reference>
<comment type="subunit">
    <text evidence="1">Interacts transiently with the RNA polymerase catalytic core formed by RpoA, RpoB, RpoC and RpoZ (2 alpha, 1 beta, 1 beta' and 1 omega subunit) to form the RNA polymerase holoenzyme that can initiate transcription.</text>
</comment>
<dbReference type="Pfam" id="PF08281">
    <property type="entry name" value="Sigma70_r4_2"/>
    <property type="match status" value="1"/>
</dbReference>